<keyword evidence="2" id="KW-1185">Reference proteome</keyword>
<reference evidence="2" key="1">
    <citation type="submission" date="2021-04" db="EMBL/GenBank/DDBJ databases">
        <title>A novel Synergistetes isolate from a pyrite-forming mixed culture.</title>
        <authorList>
            <person name="Bunk B."/>
            <person name="Sproer C."/>
            <person name="Spring S."/>
            <person name="Pester M."/>
        </authorList>
    </citation>
    <scope>NUCLEOTIDE SEQUENCE [LARGE SCALE GENOMIC DNA]</scope>
    <source>
        <strain evidence="2">J.5.4.2-T.3.5.2</strain>
    </source>
</reference>
<evidence type="ECO:0000313" key="2">
    <source>
        <dbReference type="Proteomes" id="UP000671879"/>
    </source>
</evidence>
<protein>
    <submittedName>
        <fullName evidence="1">Uncharacterized protein</fullName>
    </submittedName>
</protein>
<organism evidence="1 2">
    <name type="scientific">Aminithiophilus ramosus</name>
    <dbReference type="NCBI Taxonomy" id="3029084"/>
    <lineage>
        <taxon>Bacteria</taxon>
        <taxon>Thermotogati</taxon>
        <taxon>Synergistota</taxon>
        <taxon>Synergistia</taxon>
        <taxon>Synergistales</taxon>
        <taxon>Aminithiophilaceae</taxon>
        <taxon>Aminithiophilus</taxon>
    </lineage>
</organism>
<dbReference type="EMBL" id="CP072943">
    <property type="protein sequence ID" value="QTX33349.1"/>
    <property type="molecule type" value="Genomic_DNA"/>
</dbReference>
<dbReference type="KEGG" id="aram:KAR29_05610"/>
<gene>
    <name evidence="1" type="ORF">KAR29_05610</name>
</gene>
<evidence type="ECO:0000313" key="1">
    <source>
        <dbReference type="EMBL" id="QTX33349.1"/>
    </source>
</evidence>
<accession>A0A9Q7AI28</accession>
<name>A0A9Q7AI28_9BACT</name>
<dbReference type="Proteomes" id="UP000671879">
    <property type="component" value="Chromosome"/>
</dbReference>
<proteinExistence type="predicted"/>
<dbReference type="AlphaFoldDB" id="A0A9Q7AI28"/>
<sequence>MKIVTETTVDYEAYEKNIPLMAIIERELSGKRRTRPILKEDQKALVAVAAIRAKNLADQYETEVVLR</sequence>
<dbReference type="RefSeq" id="WP_274374636.1">
    <property type="nucleotide sequence ID" value="NZ_CP072943.1"/>
</dbReference>